<evidence type="ECO:0000256" key="4">
    <source>
        <dbReference type="ARBA" id="ARBA00022989"/>
    </source>
</evidence>
<dbReference type="InterPro" id="IPR035681">
    <property type="entry name" value="ComA-like_MBL"/>
</dbReference>
<feature type="domain" description="Metallo-beta-lactamase" evidence="7">
    <location>
        <begin position="540"/>
        <end position="747"/>
    </location>
</feature>
<feature type="transmembrane region" description="Helical" evidence="6">
    <location>
        <begin position="354"/>
        <end position="372"/>
    </location>
</feature>
<dbReference type="InterPro" id="IPR004477">
    <property type="entry name" value="ComEC_N"/>
</dbReference>
<feature type="transmembrane region" description="Helical" evidence="6">
    <location>
        <begin position="59"/>
        <end position="77"/>
    </location>
</feature>
<feature type="transmembrane region" description="Helical" evidence="6">
    <location>
        <begin position="384"/>
        <end position="404"/>
    </location>
</feature>
<dbReference type="SUPFAM" id="SSF56281">
    <property type="entry name" value="Metallo-hydrolase/oxidoreductase"/>
    <property type="match status" value="1"/>
</dbReference>
<feature type="transmembrane region" description="Helical" evidence="6">
    <location>
        <begin position="436"/>
        <end position="461"/>
    </location>
</feature>
<keyword evidence="3 6" id="KW-0812">Transmembrane</keyword>
<feature type="transmembrane region" description="Helical" evidence="6">
    <location>
        <begin position="410"/>
        <end position="429"/>
    </location>
</feature>
<keyword evidence="4 6" id="KW-1133">Transmembrane helix</keyword>
<evidence type="ECO:0000313" key="9">
    <source>
        <dbReference type="Proteomes" id="UP000196365"/>
    </source>
</evidence>
<dbReference type="SMART" id="SM00849">
    <property type="entry name" value="Lactamase_B"/>
    <property type="match status" value="1"/>
</dbReference>
<evidence type="ECO:0000256" key="1">
    <source>
        <dbReference type="ARBA" id="ARBA00004651"/>
    </source>
</evidence>
<dbReference type="InterPro" id="IPR025405">
    <property type="entry name" value="DUF4131"/>
</dbReference>
<feature type="transmembrane region" description="Helical" evidence="6">
    <location>
        <begin position="288"/>
        <end position="309"/>
    </location>
</feature>
<dbReference type="InterPro" id="IPR004797">
    <property type="entry name" value="Competence_ComEC/Rec2"/>
</dbReference>
<feature type="transmembrane region" description="Helical" evidence="6">
    <location>
        <begin position="250"/>
        <end position="276"/>
    </location>
</feature>
<dbReference type="InterPro" id="IPR052159">
    <property type="entry name" value="Competence_DNA_uptake"/>
</dbReference>
<sequence length="795" mass="89925">MEKNVYILFLGDIMRRPFTSILMFYIIGIILGKMEFITLLIILCFIQIGLIFLFYKRKIFLILLTFFLLLGYGTSFIQMNKNSQLQFLNNKTAKIQAYVLEPTIQKENKTEFYVEVQKIEVNGKTYLLKEKTLVSLYDEKGKHSRLQLIPGQIITFEGKIKIPKGIRNPGGFDYALYLRTKKIYATITIFSGTIQIQGKQSLGIRKEFIYQIKNKVENIINVNLSKNHAQLLKGILFGDKSLSKEMRDSFVDVGVAHVLAVSGLHVGFILSLILVISGILKWSTSIKLIFLTFILIFYIVITGASPSVIRASIMAWVSIFSKFINKNYDGLSALSLAGLIILLPNPLLIYTASFQLSFLASMGIILFYRIFLDYLKNFSKISKFISSALAITMAAQIGTLPVNLYHFHQISIISIISNIIIVPFIGILLKGSIIAITVYFFIPFVGSYFFFLISFVFELVIKMVKIFSSFPYASIFLPSFTWWGLILYIFILLIIGRYIPVQIKKIKILTFLGISLLSIFVIIFILIPPPLKVTFLDVGQGDSILLETPNGKNILIDGGGYANYQGEDRKISEDVLLPAFYSKGIHKLDLVIVSHPHEDHMKGIQELIGNIPIDILGVYPIDQKYMKELNFLATNEKIKMIYLKEGDILNIQENLIIRALSPSKDFSVEDPQKDVNNSSLVLKLDYYKSSFLFTGDIEEEIENDLLQKGENLQADVLKVAHHGSNSSSKENFIKNVDPEIGIISVGEGNTFGHPSPNTLEQLKKVIPYLYRTDKNGAIEISTNGNWIKVESYLSP</sequence>
<dbReference type="InterPro" id="IPR001279">
    <property type="entry name" value="Metallo-B-lactamas"/>
</dbReference>
<dbReference type="PANTHER" id="PTHR30619">
    <property type="entry name" value="DNA INTERNALIZATION/COMPETENCE PROTEIN COMEC/REC2"/>
    <property type="match status" value="1"/>
</dbReference>
<reference evidence="8 9" key="1">
    <citation type="submission" date="2017-02" db="EMBL/GenBank/DDBJ databases">
        <authorList>
            <person name="Peterson S.W."/>
        </authorList>
    </citation>
    <scope>NUCLEOTIDE SEQUENCE [LARGE SCALE GENOMIC DNA]</scope>
    <source>
        <strain evidence="8 9">DSM 15102</strain>
    </source>
</reference>
<keyword evidence="5 6" id="KW-0472">Membrane</keyword>
<dbReference type="CDD" id="cd07731">
    <property type="entry name" value="ComA-like_MBL-fold"/>
    <property type="match status" value="1"/>
</dbReference>
<dbReference type="Pfam" id="PF03772">
    <property type="entry name" value="Competence"/>
    <property type="match status" value="1"/>
</dbReference>
<dbReference type="AlphaFoldDB" id="A0A1T4PVY8"/>
<keyword evidence="9" id="KW-1185">Reference proteome</keyword>
<feature type="transmembrane region" description="Helical" evidence="6">
    <location>
        <begin position="21"/>
        <end position="53"/>
    </location>
</feature>
<evidence type="ECO:0000256" key="2">
    <source>
        <dbReference type="ARBA" id="ARBA00022475"/>
    </source>
</evidence>
<dbReference type="RefSeq" id="WP_087679543.1">
    <property type="nucleotide sequence ID" value="NZ_FUWV01000022.1"/>
</dbReference>
<comment type="subcellular location">
    <subcellularLocation>
        <location evidence="1">Cell membrane</location>
        <topology evidence="1">Multi-pass membrane protein</topology>
    </subcellularLocation>
</comment>
<feature type="transmembrane region" description="Helical" evidence="6">
    <location>
        <begin position="508"/>
        <end position="527"/>
    </location>
</feature>
<dbReference type="InterPro" id="IPR036866">
    <property type="entry name" value="RibonucZ/Hydroxyglut_hydro"/>
</dbReference>
<dbReference type="GO" id="GO:0005886">
    <property type="term" value="C:plasma membrane"/>
    <property type="evidence" value="ECO:0007669"/>
    <property type="project" value="UniProtKB-SubCell"/>
</dbReference>
<dbReference type="PANTHER" id="PTHR30619:SF1">
    <property type="entry name" value="RECOMBINATION PROTEIN 2"/>
    <property type="match status" value="1"/>
</dbReference>
<dbReference type="Gene3D" id="3.60.15.10">
    <property type="entry name" value="Ribonuclease Z/Hydroxyacylglutathione hydrolase-like"/>
    <property type="match status" value="1"/>
</dbReference>
<dbReference type="EMBL" id="FUWV01000022">
    <property type="protein sequence ID" value="SJZ95662.1"/>
    <property type="molecule type" value="Genomic_DNA"/>
</dbReference>
<evidence type="ECO:0000313" key="8">
    <source>
        <dbReference type="EMBL" id="SJZ95662.1"/>
    </source>
</evidence>
<proteinExistence type="predicted"/>
<name>A0A1T4PVY8_9FIRM</name>
<dbReference type="GO" id="GO:0030420">
    <property type="term" value="P:establishment of competence for transformation"/>
    <property type="evidence" value="ECO:0007669"/>
    <property type="project" value="InterPro"/>
</dbReference>
<gene>
    <name evidence="8" type="ORF">SAMN02745973_02223</name>
</gene>
<dbReference type="Proteomes" id="UP000196365">
    <property type="component" value="Unassembled WGS sequence"/>
</dbReference>
<feature type="transmembrane region" description="Helical" evidence="6">
    <location>
        <begin position="473"/>
        <end position="496"/>
    </location>
</feature>
<protein>
    <submittedName>
        <fullName evidence="8">Competence protein ComEC</fullName>
    </submittedName>
</protein>
<evidence type="ECO:0000256" key="3">
    <source>
        <dbReference type="ARBA" id="ARBA00022692"/>
    </source>
</evidence>
<dbReference type="NCBIfam" id="TIGR00360">
    <property type="entry name" value="ComEC_N-term"/>
    <property type="match status" value="1"/>
</dbReference>
<evidence type="ECO:0000256" key="5">
    <source>
        <dbReference type="ARBA" id="ARBA00023136"/>
    </source>
</evidence>
<dbReference type="NCBIfam" id="TIGR00361">
    <property type="entry name" value="ComEC_Rec2"/>
    <property type="match status" value="1"/>
</dbReference>
<keyword evidence="2" id="KW-1003">Cell membrane</keyword>
<accession>A0A1T4PVY8</accession>
<feature type="transmembrane region" description="Helical" evidence="6">
    <location>
        <begin position="330"/>
        <end position="348"/>
    </location>
</feature>
<dbReference type="Pfam" id="PF13567">
    <property type="entry name" value="DUF4131"/>
    <property type="match status" value="1"/>
</dbReference>
<organism evidence="8 9">
    <name type="scientific">Garciella nitratireducens DSM 15102</name>
    <dbReference type="NCBI Taxonomy" id="1121911"/>
    <lineage>
        <taxon>Bacteria</taxon>
        <taxon>Bacillati</taxon>
        <taxon>Bacillota</taxon>
        <taxon>Clostridia</taxon>
        <taxon>Eubacteriales</taxon>
        <taxon>Eubacteriaceae</taxon>
        <taxon>Garciella</taxon>
    </lineage>
</organism>
<evidence type="ECO:0000256" key="6">
    <source>
        <dbReference type="SAM" id="Phobius"/>
    </source>
</evidence>
<evidence type="ECO:0000259" key="7">
    <source>
        <dbReference type="SMART" id="SM00849"/>
    </source>
</evidence>
<dbReference type="Pfam" id="PF00753">
    <property type="entry name" value="Lactamase_B"/>
    <property type="match status" value="1"/>
</dbReference>